<dbReference type="PANTHER" id="PTHR35321:SF1">
    <property type="entry name" value="OS02G0753200 PROTEIN"/>
    <property type="match status" value="1"/>
</dbReference>
<protein>
    <recommendedName>
        <fullName evidence="3">RRM domain-containing protein</fullName>
    </recommendedName>
</protein>
<name>A0A835GYR8_9MAGN</name>
<feature type="compositionally biased region" description="Acidic residues" evidence="2">
    <location>
        <begin position="66"/>
        <end position="81"/>
    </location>
</feature>
<keyword evidence="5" id="KW-1185">Reference proteome</keyword>
<dbReference type="EMBL" id="JADFTS010000009">
    <property type="protein sequence ID" value="KAF9588357.1"/>
    <property type="molecule type" value="Genomic_DNA"/>
</dbReference>
<keyword evidence="1" id="KW-0694">RNA-binding</keyword>
<dbReference type="PROSITE" id="PS50102">
    <property type="entry name" value="RRM"/>
    <property type="match status" value="1"/>
</dbReference>
<feature type="region of interest" description="Disordered" evidence="2">
    <location>
        <begin position="65"/>
        <end position="103"/>
    </location>
</feature>
<dbReference type="Pfam" id="PF00076">
    <property type="entry name" value="RRM_1"/>
    <property type="match status" value="1"/>
</dbReference>
<feature type="domain" description="RRM" evidence="3">
    <location>
        <begin position="148"/>
        <end position="234"/>
    </location>
</feature>
<organism evidence="4 5">
    <name type="scientific">Coptis chinensis</name>
    <dbReference type="NCBI Taxonomy" id="261450"/>
    <lineage>
        <taxon>Eukaryota</taxon>
        <taxon>Viridiplantae</taxon>
        <taxon>Streptophyta</taxon>
        <taxon>Embryophyta</taxon>
        <taxon>Tracheophyta</taxon>
        <taxon>Spermatophyta</taxon>
        <taxon>Magnoliopsida</taxon>
        <taxon>Ranunculales</taxon>
        <taxon>Ranunculaceae</taxon>
        <taxon>Coptidoideae</taxon>
        <taxon>Coptis</taxon>
    </lineage>
</organism>
<proteinExistence type="predicted"/>
<sequence>MPIPLPSSRPSRISHGFYRCARGFVFDPSFDPYMLPEPTLCQYCGAKQFIHETSEICCGKGRISEEDHDDDHDDTEEEEESDRNISRFEDSNPPNNSILPSTFDAFSEVSGPPGFLNNSVAEHVLAEDVVDQRGGRRGGHKYHREKQDLSADIANSVFYWTHKKDMDHMGSISQLEKPQRIPNLYKHPILSSLKEPRGFGFVPYVDPDDAAKANYQMDGQVLHGREQTVVFAEETRKKPAEMRARERQSTNVAEVKLNREDVERIKVRYERS</sequence>
<dbReference type="GO" id="GO:0003723">
    <property type="term" value="F:RNA binding"/>
    <property type="evidence" value="ECO:0007669"/>
    <property type="project" value="UniProtKB-UniRule"/>
</dbReference>
<gene>
    <name evidence="4" type="ORF">IFM89_008787</name>
</gene>
<dbReference type="PANTHER" id="PTHR35321">
    <property type="entry name" value="OS02G0753200 PROTEIN"/>
    <property type="match status" value="1"/>
</dbReference>
<dbReference type="OrthoDB" id="543560at2759"/>
<dbReference type="SUPFAM" id="SSF54928">
    <property type="entry name" value="RNA-binding domain, RBD"/>
    <property type="match status" value="1"/>
</dbReference>
<dbReference type="AlphaFoldDB" id="A0A835GYR8"/>
<evidence type="ECO:0000256" key="1">
    <source>
        <dbReference type="PROSITE-ProRule" id="PRU00176"/>
    </source>
</evidence>
<dbReference type="Gene3D" id="3.30.70.330">
    <property type="match status" value="1"/>
</dbReference>
<dbReference type="Proteomes" id="UP000631114">
    <property type="component" value="Unassembled WGS sequence"/>
</dbReference>
<accession>A0A835GYR8</accession>
<evidence type="ECO:0000313" key="5">
    <source>
        <dbReference type="Proteomes" id="UP000631114"/>
    </source>
</evidence>
<evidence type="ECO:0000313" key="4">
    <source>
        <dbReference type="EMBL" id="KAF9588357.1"/>
    </source>
</evidence>
<dbReference type="InterPro" id="IPR012677">
    <property type="entry name" value="Nucleotide-bd_a/b_plait_sf"/>
</dbReference>
<comment type="caution">
    <text evidence="4">The sequence shown here is derived from an EMBL/GenBank/DDBJ whole genome shotgun (WGS) entry which is preliminary data.</text>
</comment>
<dbReference type="InterPro" id="IPR035979">
    <property type="entry name" value="RBD_domain_sf"/>
</dbReference>
<dbReference type="InterPro" id="IPR000504">
    <property type="entry name" value="RRM_dom"/>
</dbReference>
<reference evidence="4 5" key="1">
    <citation type="submission" date="2020-10" db="EMBL/GenBank/DDBJ databases">
        <title>The Coptis chinensis genome and diversification of protoberbering-type alkaloids.</title>
        <authorList>
            <person name="Wang B."/>
            <person name="Shu S."/>
            <person name="Song C."/>
            <person name="Liu Y."/>
        </authorList>
    </citation>
    <scope>NUCLEOTIDE SEQUENCE [LARGE SCALE GENOMIC DNA]</scope>
    <source>
        <strain evidence="4">HL-2020</strain>
        <tissue evidence="4">Leaf</tissue>
    </source>
</reference>
<evidence type="ECO:0000259" key="3">
    <source>
        <dbReference type="PROSITE" id="PS50102"/>
    </source>
</evidence>
<evidence type="ECO:0000256" key="2">
    <source>
        <dbReference type="SAM" id="MobiDB-lite"/>
    </source>
</evidence>
<dbReference type="InterPro" id="IPR040306">
    <property type="entry name" value="Os02g0753200-like"/>
</dbReference>